<dbReference type="AlphaFoldDB" id="A0A5R9K659"/>
<dbReference type="RefSeq" id="WP_138283851.1">
    <property type="nucleotide sequence ID" value="NZ_BMGE01000004.1"/>
</dbReference>
<dbReference type="Proteomes" id="UP000309788">
    <property type="component" value="Unassembled WGS sequence"/>
</dbReference>
<evidence type="ECO:0000313" key="1">
    <source>
        <dbReference type="EMBL" id="TLU89138.1"/>
    </source>
</evidence>
<gene>
    <name evidence="1" type="ORF">FEM55_23920</name>
</gene>
<comment type="caution">
    <text evidence="1">The sequence shown here is derived from an EMBL/GenBank/DDBJ whole genome shotgun (WGS) entry which is preliminary data.</text>
</comment>
<sequence>MKIFLAKILFIVLVGCILGEIIARVWHLNSDIPQRYLDSHGIQKYVPEQTGYWKGGSHQWHINKLGWAGKFVDSNDSLVTIIGDSFIENFMNPENCHQDALLKNHFPQVKFLEAGRSGVSFIEALEIADELDSLHVKLHLIYVNNEDFTESISNLNRHSDIMQVDLEQGKMVPAVMKMPGLKKILYSCKFAYYLYNRFGSSKILVPGRSDKNKIPTTKSDQKERYTSQLLAYVKEHYQLSNKVIIFHPSVSKALKAQVFKTGFKTIALNSDKDKEWTFVYDHHWNCYGHSQAAAQVAKHLKAGRLL</sequence>
<reference evidence="1 2" key="1">
    <citation type="submission" date="2019-05" db="EMBL/GenBank/DDBJ databases">
        <authorList>
            <person name="Qu J.-H."/>
        </authorList>
    </citation>
    <scope>NUCLEOTIDE SEQUENCE [LARGE SCALE GENOMIC DNA]</scope>
    <source>
        <strain evidence="1 2">Z12</strain>
    </source>
</reference>
<accession>A0A5R9K659</accession>
<dbReference type="SUPFAM" id="SSF52266">
    <property type="entry name" value="SGNH hydrolase"/>
    <property type="match status" value="1"/>
</dbReference>
<evidence type="ECO:0008006" key="3">
    <source>
        <dbReference type="Google" id="ProtNLM"/>
    </source>
</evidence>
<proteinExistence type="predicted"/>
<evidence type="ECO:0000313" key="2">
    <source>
        <dbReference type="Proteomes" id="UP000309788"/>
    </source>
</evidence>
<dbReference type="EMBL" id="VCEI01000031">
    <property type="protein sequence ID" value="TLU89138.1"/>
    <property type="molecule type" value="Genomic_DNA"/>
</dbReference>
<protein>
    <recommendedName>
        <fullName evidence="3">SGNH/GDSL hydrolase family protein</fullName>
    </recommendedName>
</protein>
<name>A0A5R9K659_9BACT</name>
<dbReference type="OrthoDB" id="1420375at2"/>
<organism evidence="1 2">
    <name type="scientific">Dyadobacter sediminis</name>
    <dbReference type="NCBI Taxonomy" id="1493691"/>
    <lineage>
        <taxon>Bacteria</taxon>
        <taxon>Pseudomonadati</taxon>
        <taxon>Bacteroidota</taxon>
        <taxon>Cytophagia</taxon>
        <taxon>Cytophagales</taxon>
        <taxon>Spirosomataceae</taxon>
        <taxon>Dyadobacter</taxon>
    </lineage>
</organism>
<keyword evidence="2" id="KW-1185">Reference proteome</keyword>